<accession>A0A840V3G4</accession>
<protein>
    <recommendedName>
        <fullName evidence="2">Ice-binding protein C-terminal domain-containing protein</fullName>
    </recommendedName>
</protein>
<evidence type="ECO:0000313" key="3">
    <source>
        <dbReference type="EMBL" id="MBB5352535.1"/>
    </source>
</evidence>
<feature type="domain" description="Ice-binding protein C-terminal" evidence="2">
    <location>
        <begin position="175"/>
        <end position="197"/>
    </location>
</feature>
<organism evidence="3 4">
    <name type="scientific">Haloferula luteola</name>
    <dbReference type="NCBI Taxonomy" id="595692"/>
    <lineage>
        <taxon>Bacteria</taxon>
        <taxon>Pseudomonadati</taxon>
        <taxon>Verrucomicrobiota</taxon>
        <taxon>Verrucomicrobiia</taxon>
        <taxon>Verrucomicrobiales</taxon>
        <taxon>Verrucomicrobiaceae</taxon>
        <taxon>Haloferula</taxon>
    </lineage>
</organism>
<comment type="caution">
    <text evidence="3">The sequence shown here is derived from an EMBL/GenBank/DDBJ whole genome shotgun (WGS) entry which is preliminary data.</text>
</comment>
<proteinExistence type="predicted"/>
<dbReference type="AlphaFoldDB" id="A0A840V3G4"/>
<reference evidence="3 4" key="1">
    <citation type="submission" date="2020-08" db="EMBL/GenBank/DDBJ databases">
        <title>Genomic Encyclopedia of Type Strains, Phase IV (KMG-IV): sequencing the most valuable type-strain genomes for metagenomic binning, comparative biology and taxonomic classification.</title>
        <authorList>
            <person name="Goeker M."/>
        </authorList>
    </citation>
    <scope>NUCLEOTIDE SEQUENCE [LARGE SCALE GENOMIC DNA]</scope>
    <source>
        <strain evidence="3 4">YC6886</strain>
    </source>
</reference>
<dbReference type="InterPro" id="IPR013424">
    <property type="entry name" value="Ice-binding_C"/>
</dbReference>
<keyword evidence="1" id="KW-0732">Signal</keyword>
<sequence length="197" mass="19748">MKMKLIGSLVGALAIAGANAATITLTNFDGTNFSGVVDSSGSILNSVGFASIGTFSSDPTSIDDLSSFVQFGNSLSVGANSFISGDINQSLTSGDSYVGGSVYVVIGNGTDLATSTEFFVWKATSNPSGNVYTEDAPIGGPDTVSLQTSTGTVLIGGTTTADFGGGSQTAFQLVAVPEPSVALLGALGLLGLARRRR</sequence>
<dbReference type="RefSeq" id="WP_184019650.1">
    <property type="nucleotide sequence ID" value="NZ_JACHFD010000013.1"/>
</dbReference>
<evidence type="ECO:0000259" key="2">
    <source>
        <dbReference type="Pfam" id="PF07589"/>
    </source>
</evidence>
<keyword evidence="4" id="KW-1185">Reference proteome</keyword>
<evidence type="ECO:0000313" key="4">
    <source>
        <dbReference type="Proteomes" id="UP000557717"/>
    </source>
</evidence>
<name>A0A840V3G4_9BACT</name>
<feature type="chain" id="PRO_5032612759" description="Ice-binding protein C-terminal domain-containing protein" evidence="1">
    <location>
        <begin position="21"/>
        <end position="197"/>
    </location>
</feature>
<feature type="signal peptide" evidence="1">
    <location>
        <begin position="1"/>
        <end position="20"/>
    </location>
</feature>
<dbReference type="Proteomes" id="UP000557717">
    <property type="component" value="Unassembled WGS sequence"/>
</dbReference>
<dbReference type="EMBL" id="JACHFD010000013">
    <property type="protein sequence ID" value="MBB5352535.1"/>
    <property type="molecule type" value="Genomic_DNA"/>
</dbReference>
<dbReference type="Pfam" id="PF07589">
    <property type="entry name" value="PEP-CTERM"/>
    <property type="match status" value="1"/>
</dbReference>
<gene>
    <name evidence="3" type="ORF">HNR46_002781</name>
</gene>
<evidence type="ECO:0000256" key="1">
    <source>
        <dbReference type="SAM" id="SignalP"/>
    </source>
</evidence>